<evidence type="ECO:0000256" key="3">
    <source>
        <dbReference type="ARBA" id="ARBA00022692"/>
    </source>
</evidence>
<keyword evidence="2" id="KW-1003">Cell membrane</keyword>
<feature type="transmembrane region" description="Helical" evidence="6">
    <location>
        <begin position="45"/>
        <end position="63"/>
    </location>
</feature>
<gene>
    <name evidence="8" type="ORF">ACFVZC_01410</name>
</gene>
<dbReference type="EMBL" id="JBHVZQ010000001">
    <property type="protein sequence ID" value="MFF1272080.1"/>
    <property type="molecule type" value="Genomic_DNA"/>
</dbReference>
<feature type="transmembrane region" description="Helical" evidence="6">
    <location>
        <begin position="294"/>
        <end position="314"/>
    </location>
</feature>
<evidence type="ECO:0000256" key="6">
    <source>
        <dbReference type="SAM" id="Phobius"/>
    </source>
</evidence>
<keyword evidence="5 6" id="KW-0472">Membrane</keyword>
<feature type="transmembrane region" description="Helical" evidence="6">
    <location>
        <begin position="237"/>
        <end position="256"/>
    </location>
</feature>
<feature type="domain" description="Major facilitator superfamily (MFS) profile" evidence="7">
    <location>
        <begin position="10"/>
        <end position="380"/>
    </location>
</feature>
<feature type="transmembrane region" description="Helical" evidence="6">
    <location>
        <begin position="75"/>
        <end position="94"/>
    </location>
</feature>
<dbReference type="InterPro" id="IPR050189">
    <property type="entry name" value="MFS_Efflux_Transporters"/>
</dbReference>
<dbReference type="InterPro" id="IPR036259">
    <property type="entry name" value="MFS_trans_sf"/>
</dbReference>
<dbReference type="PANTHER" id="PTHR43124:SF3">
    <property type="entry name" value="CHLORAMPHENICOL EFFLUX PUMP RV0191"/>
    <property type="match status" value="1"/>
</dbReference>
<feature type="transmembrane region" description="Helical" evidence="6">
    <location>
        <begin position="163"/>
        <end position="183"/>
    </location>
</feature>
<name>A0ABW6PYS0_9ACTN</name>
<dbReference type="PANTHER" id="PTHR43124">
    <property type="entry name" value="PURINE EFFLUX PUMP PBUE"/>
    <property type="match status" value="1"/>
</dbReference>
<reference evidence="8 9" key="1">
    <citation type="submission" date="2024-09" db="EMBL/GenBank/DDBJ databases">
        <title>The Natural Products Discovery Center: Release of the First 8490 Sequenced Strains for Exploring Actinobacteria Biosynthetic Diversity.</title>
        <authorList>
            <person name="Kalkreuter E."/>
            <person name="Kautsar S.A."/>
            <person name="Yang D."/>
            <person name="Bader C.D."/>
            <person name="Teijaro C.N."/>
            <person name="Fluegel L."/>
            <person name="Davis C.M."/>
            <person name="Simpson J.R."/>
            <person name="Lauterbach L."/>
            <person name="Steele A.D."/>
            <person name="Gui C."/>
            <person name="Meng S."/>
            <person name="Li G."/>
            <person name="Viehrig K."/>
            <person name="Ye F."/>
            <person name="Su P."/>
            <person name="Kiefer A.F."/>
            <person name="Nichols A."/>
            <person name="Cepeda A.J."/>
            <person name="Yan W."/>
            <person name="Fan B."/>
            <person name="Jiang Y."/>
            <person name="Adhikari A."/>
            <person name="Zheng C.-J."/>
            <person name="Schuster L."/>
            <person name="Cowan T.M."/>
            <person name="Smanski M.J."/>
            <person name="Chevrette M.G."/>
            <person name="De Carvalho L.P.S."/>
            <person name="Shen B."/>
        </authorList>
    </citation>
    <scope>NUCLEOTIDE SEQUENCE [LARGE SCALE GENOMIC DNA]</scope>
    <source>
        <strain evidence="8 9">NPDC058328</strain>
    </source>
</reference>
<dbReference type="Pfam" id="PF07690">
    <property type="entry name" value="MFS_1"/>
    <property type="match status" value="1"/>
</dbReference>
<feature type="transmembrane region" description="Helical" evidence="6">
    <location>
        <begin position="355"/>
        <end position="377"/>
    </location>
</feature>
<dbReference type="Gene3D" id="1.20.1250.20">
    <property type="entry name" value="MFS general substrate transporter like domains"/>
    <property type="match status" value="1"/>
</dbReference>
<feature type="transmembrane region" description="Helical" evidence="6">
    <location>
        <begin position="100"/>
        <end position="122"/>
    </location>
</feature>
<dbReference type="RefSeq" id="WP_388232365.1">
    <property type="nucleotide sequence ID" value="NZ_JBHVZQ010000001.1"/>
</dbReference>
<proteinExistence type="predicted"/>
<dbReference type="PROSITE" id="PS50850">
    <property type="entry name" value="MFS"/>
    <property type="match status" value="1"/>
</dbReference>
<keyword evidence="3 6" id="KW-0812">Transmembrane</keyword>
<comment type="caution">
    <text evidence="8">The sequence shown here is derived from an EMBL/GenBank/DDBJ whole genome shotgun (WGS) entry which is preliminary data.</text>
</comment>
<evidence type="ECO:0000256" key="2">
    <source>
        <dbReference type="ARBA" id="ARBA00022475"/>
    </source>
</evidence>
<organism evidence="8 9">
    <name type="scientific">Streptomyces marokkonensis</name>
    <dbReference type="NCBI Taxonomy" id="324855"/>
    <lineage>
        <taxon>Bacteria</taxon>
        <taxon>Bacillati</taxon>
        <taxon>Actinomycetota</taxon>
        <taxon>Actinomycetes</taxon>
        <taxon>Kitasatosporales</taxon>
        <taxon>Streptomycetaceae</taxon>
        <taxon>Streptomyces</taxon>
    </lineage>
</organism>
<evidence type="ECO:0000256" key="4">
    <source>
        <dbReference type="ARBA" id="ARBA00022989"/>
    </source>
</evidence>
<evidence type="ECO:0000313" key="8">
    <source>
        <dbReference type="EMBL" id="MFF1272080.1"/>
    </source>
</evidence>
<feature type="transmembrane region" description="Helical" evidence="6">
    <location>
        <begin position="268"/>
        <end position="288"/>
    </location>
</feature>
<feature type="transmembrane region" description="Helical" evidence="6">
    <location>
        <begin position="204"/>
        <end position="225"/>
    </location>
</feature>
<feature type="transmembrane region" description="Helical" evidence="6">
    <location>
        <begin position="326"/>
        <end position="349"/>
    </location>
</feature>
<dbReference type="InterPro" id="IPR020846">
    <property type="entry name" value="MFS_dom"/>
</dbReference>
<evidence type="ECO:0000256" key="1">
    <source>
        <dbReference type="ARBA" id="ARBA00004651"/>
    </source>
</evidence>
<dbReference type="InterPro" id="IPR011701">
    <property type="entry name" value="MFS"/>
</dbReference>
<keyword evidence="4 6" id="KW-1133">Transmembrane helix</keyword>
<protein>
    <submittedName>
        <fullName evidence="8">MFS transporter</fullName>
    </submittedName>
</protein>
<evidence type="ECO:0000313" key="9">
    <source>
        <dbReference type="Proteomes" id="UP001601627"/>
    </source>
</evidence>
<sequence>MTLSPGSRVGLAGAAVVGVAFGMARYAYGLTLPAIRQDLDLSELVLGLIASATFAGYLAGLLLARPLAARRGPRAPTTTGGACGAVGAVIVTVAQSPWLLAVGAVLAGSAGGWVWAPYSDIVTRTVSPRERPRALALITTGTSGGLVALGGLAVLAVLGSWRLVWGGLAVAAVAAAMVNLRLVPRTGPVPHPDGRGGPFSLARALTVPAAYSVVYFAVVVIYFTYAADVLARDLPTAAVPALYAAIGVTGGVGVATGSVAQRLGSLRIAALCLVTVAAALALLGLAGGSPAATAASACIFGVGYMTGSAVLAVWTAELVPDRAGAAFTGCLIVGAVGSVAAPALAGALIPGLGLGTLLVLTAAVSLLSGVALMLHGLSKPATTGQRRRGEGRR</sequence>
<dbReference type="Proteomes" id="UP001601627">
    <property type="component" value="Unassembled WGS sequence"/>
</dbReference>
<evidence type="ECO:0000256" key="5">
    <source>
        <dbReference type="ARBA" id="ARBA00023136"/>
    </source>
</evidence>
<accession>A0ABW6PYS0</accession>
<feature type="transmembrane region" description="Helical" evidence="6">
    <location>
        <begin position="134"/>
        <end position="157"/>
    </location>
</feature>
<keyword evidence="9" id="KW-1185">Reference proteome</keyword>
<evidence type="ECO:0000259" key="7">
    <source>
        <dbReference type="PROSITE" id="PS50850"/>
    </source>
</evidence>
<dbReference type="SUPFAM" id="SSF103473">
    <property type="entry name" value="MFS general substrate transporter"/>
    <property type="match status" value="1"/>
</dbReference>
<comment type="subcellular location">
    <subcellularLocation>
        <location evidence="1">Cell membrane</location>
        <topology evidence="1">Multi-pass membrane protein</topology>
    </subcellularLocation>
</comment>